<proteinExistence type="predicted"/>
<dbReference type="Proteomes" id="UP001222800">
    <property type="component" value="Chromosome"/>
</dbReference>
<evidence type="ECO:0008006" key="4">
    <source>
        <dbReference type="Google" id="ProtNLM"/>
    </source>
</evidence>
<organism evidence="2 3">
    <name type="scientific">Tepidibacter hydrothermalis</name>
    <dbReference type="NCBI Taxonomy" id="3036126"/>
    <lineage>
        <taxon>Bacteria</taxon>
        <taxon>Bacillati</taxon>
        <taxon>Bacillota</taxon>
        <taxon>Clostridia</taxon>
        <taxon>Peptostreptococcales</taxon>
        <taxon>Peptostreptococcaceae</taxon>
        <taxon>Tepidibacter</taxon>
    </lineage>
</organism>
<gene>
    <name evidence="2" type="ORF">P4S50_01960</name>
</gene>
<accession>A0ABY8ED49</accession>
<sequence>MISKLKNKDGSAVIIACIVVICLLLLFTVISEYLRLQIIAKGVRDAVQTSVISVAIENYDDVYNGLREGYSGGYELDSNDRWKSKVDEGAVLSNLSDVLGLKNGGKYTGSQLEYTISNLDINILNTPFAPSGNSKKFESEVWLNLEVPLSFGWNKLSPLKIRMKVNAGYTPKF</sequence>
<evidence type="ECO:0000313" key="2">
    <source>
        <dbReference type="EMBL" id="WFD10865.1"/>
    </source>
</evidence>
<keyword evidence="1" id="KW-0812">Transmembrane</keyword>
<feature type="transmembrane region" description="Helical" evidence="1">
    <location>
        <begin position="12"/>
        <end position="34"/>
    </location>
</feature>
<name>A0ABY8ED49_9FIRM</name>
<protein>
    <recommendedName>
        <fullName evidence="4">Flp pilus-assembly TadG-like N-terminal domain-containing protein</fullName>
    </recommendedName>
</protein>
<keyword evidence="1" id="KW-1133">Transmembrane helix</keyword>
<evidence type="ECO:0000313" key="3">
    <source>
        <dbReference type="Proteomes" id="UP001222800"/>
    </source>
</evidence>
<keyword evidence="3" id="KW-1185">Reference proteome</keyword>
<dbReference type="EMBL" id="CP120733">
    <property type="protein sequence ID" value="WFD10865.1"/>
    <property type="molecule type" value="Genomic_DNA"/>
</dbReference>
<dbReference type="RefSeq" id="WP_277732831.1">
    <property type="nucleotide sequence ID" value="NZ_CP120733.1"/>
</dbReference>
<keyword evidence="1" id="KW-0472">Membrane</keyword>
<evidence type="ECO:0000256" key="1">
    <source>
        <dbReference type="SAM" id="Phobius"/>
    </source>
</evidence>
<reference evidence="2 3" key="1">
    <citation type="submission" date="2023-03" db="EMBL/GenBank/DDBJ databases">
        <title>Complete genome sequence of Tepidibacter sp. SWIR-1, isolated from a deep-sea hydrothermal vent.</title>
        <authorList>
            <person name="Li X."/>
        </authorList>
    </citation>
    <scope>NUCLEOTIDE SEQUENCE [LARGE SCALE GENOMIC DNA]</scope>
    <source>
        <strain evidence="2 3">SWIR-1</strain>
    </source>
</reference>